<reference evidence="1 2" key="1">
    <citation type="journal article" date="2019" name="Nat. Ecol. Evol.">
        <title>Megaphylogeny resolves global patterns of mushroom evolution.</title>
        <authorList>
            <person name="Varga T."/>
            <person name="Krizsan K."/>
            <person name="Foldi C."/>
            <person name="Dima B."/>
            <person name="Sanchez-Garcia M."/>
            <person name="Sanchez-Ramirez S."/>
            <person name="Szollosi G.J."/>
            <person name="Szarkandi J.G."/>
            <person name="Papp V."/>
            <person name="Albert L."/>
            <person name="Andreopoulos W."/>
            <person name="Angelini C."/>
            <person name="Antonin V."/>
            <person name="Barry K.W."/>
            <person name="Bougher N.L."/>
            <person name="Buchanan P."/>
            <person name="Buyck B."/>
            <person name="Bense V."/>
            <person name="Catcheside P."/>
            <person name="Chovatia M."/>
            <person name="Cooper J."/>
            <person name="Damon W."/>
            <person name="Desjardin D."/>
            <person name="Finy P."/>
            <person name="Geml J."/>
            <person name="Haridas S."/>
            <person name="Hughes K."/>
            <person name="Justo A."/>
            <person name="Karasinski D."/>
            <person name="Kautmanova I."/>
            <person name="Kiss B."/>
            <person name="Kocsube S."/>
            <person name="Kotiranta H."/>
            <person name="LaButti K.M."/>
            <person name="Lechner B.E."/>
            <person name="Liimatainen K."/>
            <person name="Lipzen A."/>
            <person name="Lukacs Z."/>
            <person name="Mihaltcheva S."/>
            <person name="Morgado L.N."/>
            <person name="Niskanen T."/>
            <person name="Noordeloos M.E."/>
            <person name="Ohm R.A."/>
            <person name="Ortiz-Santana B."/>
            <person name="Ovrebo C."/>
            <person name="Racz N."/>
            <person name="Riley R."/>
            <person name="Savchenko A."/>
            <person name="Shiryaev A."/>
            <person name="Soop K."/>
            <person name="Spirin V."/>
            <person name="Szebenyi C."/>
            <person name="Tomsovsky M."/>
            <person name="Tulloss R.E."/>
            <person name="Uehling J."/>
            <person name="Grigoriev I.V."/>
            <person name="Vagvolgyi C."/>
            <person name="Papp T."/>
            <person name="Martin F.M."/>
            <person name="Miettinen O."/>
            <person name="Hibbett D.S."/>
            <person name="Nagy L.G."/>
        </authorList>
    </citation>
    <scope>NUCLEOTIDE SEQUENCE [LARGE SCALE GENOMIC DNA]</scope>
    <source>
        <strain evidence="1 2">CBS 121175</strain>
    </source>
</reference>
<accession>A0A5C3LFF1</accession>
<evidence type="ECO:0000313" key="1">
    <source>
        <dbReference type="EMBL" id="TFK27221.1"/>
    </source>
</evidence>
<gene>
    <name evidence="1" type="ORF">FA15DRAFT_702038</name>
</gene>
<evidence type="ECO:0000313" key="2">
    <source>
        <dbReference type="Proteomes" id="UP000307440"/>
    </source>
</evidence>
<protein>
    <submittedName>
        <fullName evidence="1">Uncharacterized protein</fullName>
    </submittedName>
</protein>
<name>A0A5C3LFF1_COPMA</name>
<proteinExistence type="predicted"/>
<dbReference type="EMBL" id="ML210166">
    <property type="protein sequence ID" value="TFK27221.1"/>
    <property type="molecule type" value="Genomic_DNA"/>
</dbReference>
<keyword evidence="2" id="KW-1185">Reference proteome</keyword>
<sequence>MNFQVTSQGSRIIARPIMSEYDCYACGPDVCSQGFGSWYPLAVASHEHQELVVSIIYELKGSAHWNTLSVFAQNDTIVNGAIQEGITRAIAAKANTVEMLEGFDGSDLPALFLLWNCVKY</sequence>
<organism evidence="1 2">
    <name type="scientific">Coprinopsis marcescibilis</name>
    <name type="common">Agaric fungus</name>
    <name type="synonym">Psathyrella marcescibilis</name>
    <dbReference type="NCBI Taxonomy" id="230819"/>
    <lineage>
        <taxon>Eukaryota</taxon>
        <taxon>Fungi</taxon>
        <taxon>Dikarya</taxon>
        <taxon>Basidiomycota</taxon>
        <taxon>Agaricomycotina</taxon>
        <taxon>Agaricomycetes</taxon>
        <taxon>Agaricomycetidae</taxon>
        <taxon>Agaricales</taxon>
        <taxon>Agaricineae</taxon>
        <taxon>Psathyrellaceae</taxon>
        <taxon>Coprinopsis</taxon>
    </lineage>
</organism>
<dbReference type="AlphaFoldDB" id="A0A5C3LFF1"/>
<dbReference type="Proteomes" id="UP000307440">
    <property type="component" value="Unassembled WGS sequence"/>
</dbReference>